<dbReference type="InterPro" id="IPR006582">
    <property type="entry name" value="MD_domain"/>
</dbReference>
<dbReference type="InterPro" id="IPR056861">
    <property type="entry name" value="HMCN1-like_VWA"/>
</dbReference>
<dbReference type="Gene3D" id="3.40.50.410">
    <property type="entry name" value="von Willebrand factor, type A domain"/>
    <property type="match status" value="1"/>
</dbReference>
<protein>
    <recommendedName>
        <fullName evidence="13">C-type lectin</fullName>
    </recommendedName>
</protein>
<evidence type="ECO:0008006" key="13">
    <source>
        <dbReference type="Google" id="ProtNLM"/>
    </source>
</evidence>
<evidence type="ECO:0000256" key="3">
    <source>
        <dbReference type="ARBA" id="ARBA00022729"/>
    </source>
</evidence>
<organism evidence="11 12">
    <name type="scientific">Pristionchus mayeri</name>
    <dbReference type="NCBI Taxonomy" id="1317129"/>
    <lineage>
        <taxon>Eukaryota</taxon>
        <taxon>Metazoa</taxon>
        <taxon>Ecdysozoa</taxon>
        <taxon>Nematoda</taxon>
        <taxon>Chromadorea</taxon>
        <taxon>Rhabditida</taxon>
        <taxon>Rhabditina</taxon>
        <taxon>Diplogasteromorpha</taxon>
        <taxon>Diplogasteroidea</taxon>
        <taxon>Neodiplogasteridae</taxon>
        <taxon>Pristionchus</taxon>
    </lineage>
</organism>
<dbReference type="SMART" id="SM00034">
    <property type="entry name" value="CLECT"/>
    <property type="match status" value="1"/>
</dbReference>
<comment type="caution">
    <text evidence="5">Lacks conserved residue(s) required for the propagation of feature annotation.</text>
</comment>
<dbReference type="InterPro" id="IPR000742">
    <property type="entry name" value="EGF"/>
</dbReference>
<evidence type="ECO:0000256" key="4">
    <source>
        <dbReference type="PROSITE-ProRule" id="PRU00076"/>
    </source>
</evidence>
<comment type="subcellular location">
    <subcellularLocation>
        <location evidence="1">Secreted</location>
    </subcellularLocation>
</comment>
<evidence type="ECO:0000256" key="6">
    <source>
        <dbReference type="SAM" id="MobiDB-lite"/>
    </source>
</evidence>
<sequence>ILASLILQVVLLSFSMRHLLLVALVVTLSGLASAKFRGTLGELYSTWDLSKEPIYVKDFDHLAPLRVEKEVHEEEHSRKKRNAAETARFLVNQNPITKACDRPGYTGQYCEFPICLETNFNIDPDQFKQGDGYLVDVADLGNCTKSREIIVDETMFDIRIEIQSKDNVNPRFIITDDQGFYGQPDGELKENDRYEAHFENLKPGYYRVQGQADILTSRCLLQTTAQTGMTISGGFSSDERDRNDFPNRNAAKHEFNSIMVHLNGARSPAELKTISVIGTNNYVFRPRILDKRYGCGYEYYFDSMFCMDEGAYAMIVEGVDFNGNPFRRAANFGCLPDKSQTTTTKAPTTSLPMPTECKNGGVLLNNGKTTSCICQDHWTGNTCEQPLCINGGTLISGKCFCTTGFEGTHCEDVRCEPNSNHGFGVDRPTLVLVVRVREQMNEVMQQVQDAVDQIASNLQFDPNYFSRFQVVYFNDYTNFKSTSYKSIFDFDADFHKATIASHNDGGCTDAVIGAVATGLSNIALTSNSMVYVITDALADDSQSMTDLLMQWNSYFRATINFIYVEPTADSGCQSDISDPGFRAFDNIANSFGGLAMHVSDRTKVKDVFYNHLNSIVYKSQLMLTVDRDECGNGLVKTVMIEGKSENLVLITRGKGFYPLVTNPMGEHLNEDTLTIVVKQDYLTIWRVANPIAGNYYIRMTANPSTASCSLRAYQASFQTPGPPQAEAFWSITTDVDQDGQFYQPLSGWDNHPVFHVENLGEDEDWDHAFSFLNMYTWRNGEEKEIYAANGMYRDGCQYNFYFPSFRCRANEKLHYEFFVRNHFGFYIQRAGVMDCYTYVPTFEPPTECQNGGVMMNETCLCLAHFTGDKCQTVTCENGGTPGFMNQCICPKGWGGPFCAFAVCDNPGVPPTFGYHVDMAFLVEVTKSGVNQIKQLVQFLPGLLRDISSQHADWIDRVVLIGYNSQDVIGMIDAPMGNPQKLLDALGQWADSNPTDDGCVVRVWEAIFQLLRNRQDGPNKRNLPRRSIVNIFESSIPDNQGDAIQALSTSEELLETNALTNVFQWLDSSSDTRWRCGGNQSDFQYIEQAARRGDGKMYTLANDDIPNIIKMIPTLFSSSIVYKWHNEDCASAAQMVYFPIDAYTQTVSAIVAGYNSEVEMYKYTGVIAFPPDDNGLEGGRIDIYKNNMEQIVEWRNLCDDGWQAVSQYCMYFNPGLTVRNYADATGYCNGLGSFLIDDLSSTKDKWISDMANNQKIWLGLQWTNKGWVFQHDDGSTLPVTNNNFWNGGIVPDGSNGKTCAYFDPKATNGNWIADVCTSNYRAVCQKHMHDSNNAPSSIADDDLAPGKYFLKVKTGDMPPGGWRGCDVEVRVQSDLNVEFGFVDGLRKDSPHPVANVDSNDNRVISSISIGQGKTDMSVLQHVLIRADSNLNVLEEAATYSYRVGCSYEYYSQPLNCDLTNGEDFSVVHIGEDDTGNTFQRYSTSLCYKWNICSNGGVYSNGACLCPDYWTGDNCRTPHCQNGQPNTDGKSCKCDDGWGGDVCQFALCSVDSKTQFSNDDKILALVIEKSENTAASIRDLANNFQKIVEAIAAKESKWITTYVLHTFIWSGAVDDTVVLKDVADVVTHLNQFADEAEQQIGSCQQPLWDAFHNLFDQLHQFLKGSEVLVISASAPLDADINTITPTMELFDTMAPTVDFIHIDGVCETEQWMRGLEDFYFFFESTGGTMFRVEPDKIGEALIGFLPTRYAASLLTFQNGDNCQQNTMYIQVDTRMTEVYVTVGGKGGSVSVISPLGEQVQTTPLYSVDEQRLWKIEPGYPGIYSVTISSQSQFCFPAVYGYGGAQIIVGFIQDYTTTDKPLPYAVYGKVNFPVFHIMDRQSAQGPIAPVETLYMANMYVQTVWNKGSKMYDSDIDRRTGCSFEYIGNGFTCANKDSVITIMSSGVDDYNQPFSRESIAWCKSGSTPPPTTSTSKPVSTSTTTGTSTTTPAPTPKTIQFDLLFIVDETEAEDGNERPIFITQVAEPFIEKIMQIYTTSQRKARVGLITMPGKQSKSMPVAFLSSIDSFDALDQNLISLEDFNIPKETEWLDQALQFANDPNKYKKKENGYRAEIDNHLIVILTAKSHFEDIDAALKEIDKISRDGSYGIIAVGYTEYQPTADWSDIKKLAGDCTQIAATKDQLMGDTVDFIQSSIWNATFNGGFYCAPAN</sequence>
<evidence type="ECO:0000259" key="9">
    <source>
        <dbReference type="PROSITE" id="PS50234"/>
    </source>
</evidence>
<evidence type="ECO:0000256" key="5">
    <source>
        <dbReference type="PROSITE-ProRule" id="PRU00196"/>
    </source>
</evidence>
<dbReference type="Pfam" id="PF00092">
    <property type="entry name" value="VWA"/>
    <property type="match status" value="1"/>
</dbReference>
<feature type="region of interest" description="Disordered" evidence="6">
    <location>
        <begin position="1957"/>
        <end position="1990"/>
    </location>
</feature>
<dbReference type="PANTHER" id="PTHR47324">
    <property type="entry name" value="PROTEIN IRG-7-RELATED"/>
    <property type="match status" value="1"/>
</dbReference>
<dbReference type="Pfam" id="PF25106">
    <property type="entry name" value="VWA_4"/>
    <property type="match status" value="1"/>
</dbReference>
<feature type="non-terminal residue" evidence="11">
    <location>
        <position position="1"/>
    </location>
</feature>
<reference evidence="12" key="1">
    <citation type="submission" date="2022-10" db="EMBL/GenBank/DDBJ databases">
        <title>Genome assembly of Pristionchus species.</title>
        <authorList>
            <person name="Yoshida K."/>
            <person name="Sommer R.J."/>
        </authorList>
    </citation>
    <scope>NUCLEOTIDE SEQUENCE [LARGE SCALE GENOMIC DNA]</scope>
    <source>
        <strain evidence="12">RS5460</strain>
    </source>
</reference>
<dbReference type="Gene3D" id="2.10.25.10">
    <property type="entry name" value="Laminin"/>
    <property type="match status" value="3"/>
</dbReference>
<evidence type="ECO:0000256" key="1">
    <source>
        <dbReference type="ARBA" id="ARBA00004613"/>
    </source>
</evidence>
<dbReference type="CDD" id="cd00037">
    <property type="entry name" value="CLECT"/>
    <property type="match status" value="1"/>
</dbReference>
<feature type="disulfide bond" evidence="4">
    <location>
        <begin position="401"/>
        <end position="410"/>
    </location>
</feature>
<keyword evidence="4" id="KW-0245">EGF-like domain</keyword>
<dbReference type="InterPro" id="IPR053295">
    <property type="entry name" value="Innate_immunity_reg"/>
</dbReference>
<feature type="domain" description="EGF-like" evidence="7">
    <location>
        <begin position="866"/>
        <end position="899"/>
    </location>
</feature>
<dbReference type="PROSITE" id="PS50234">
    <property type="entry name" value="VWFA"/>
    <property type="match status" value="1"/>
</dbReference>
<proteinExistence type="predicted"/>
<dbReference type="PANTHER" id="PTHR47324:SF1">
    <property type="entry name" value="EGF-LIKE DOMAIN-CONTAINING PROTEIN-RELATED"/>
    <property type="match status" value="1"/>
</dbReference>
<name>A0AAN5I0X8_9BILA</name>
<dbReference type="Pfam" id="PF24415">
    <property type="entry name" value="Ig_Irg-7"/>
    <property type="match status" value="3"/>
</dbReference>
<dbReference type="Pfam" id="PF23623">
    <property type="entry name" value="GBD_IRG7_N"/>
    <property type="match status" value="1"/>
</dbReference>
<dbReference type="InterPro" id="IPR036465">
    <property type="entry name" value="vWFA_dom_sf"/>
</dbReference>
<dbReference type="InterPro" id="IPR057085">
    <property type="entry name" value="Ig_Irg-7"/>
</dbReference>
<accession>A0AAN5I0X8</accession>
<dbReference type="SUPFAM" id="SSF53300">
    <property type="entry name" value="vWA-like"/>
    <property type="match status" value="2"/>
</dbReference>
<dbReference type="SMART" id="SM00181">
    <property type="entry name" value="EGF"/>
    <property type="match status" value="3"/>
</dbReference>
<keyword evidence="12" id="KW-1185">Reference proteome</keyword>
<keyword evidence="3" id="KW-0732">Signal</keyword>
<dbReference type="PROSITE" id="PS01186">
    <property type="entry name" value="EGF_2"/>
    <property type="match status" value="3"/>
</dbReference>
<dbReference type="InterPro" id="IPR057086">
    <property type="entry name" value="GBD_Irg-7_N"/>
</dbReference>
<dbReference type="SMART" id="SM00604">
    <property type="entry name" value="MD"/>
    <property type="match status" value="2"/>
</dbReference>
<dbReference type="PROSITE" id="PS50287">
    <property type="entry name" value="SRCR_2"/>
    <property type="match status" value="1"/>
</dbReference>
<feature type="domain" description="SRCR" evidence="10">
    <location>
        <begin position="1178"/>
        <end position="1231"/>
    </location>
</feature>
<evidence type="ECO:0000313" key="11">
    <source>
        <dbReference type="EMBL" id="GMR47595.1"/>
    </source>
</evidence>
<dbReference type="InterPro" id="IPR016186">
    <property type="entry name" value="C-type_lectin-like/link_sf"/>
</dbReference>
<dbReference type="InterPro" id="IPR001190">
    <property type="entry name" value="SRCR"/>
</dbReference>
<evidence type="ECO:0000313" key="12">
    <source>
        <dbReference type="Proteomes" id="UP001328107"/>
    </source>
</evidence>
<feature type="domain" description="VWFA" evidence="9">
    <location>
        <begin position="1997"/>
        <end position="2196"/>
    </location>
</feature>
<feature type="compositionally biased region" description="Low complexity" evidence="6">
    <location>
        <begin position="1968"/>
        <end position="1990"/>
    </location>
</feature>
<dbReference type="PROSITE" id="PS50041">
    <property type="entry name" value="C_TYPE_LECTIN_2"/>
    <property type="match status" value="1"/>
</dbReference>
<evidence type="ECO:0000259" key="8">
    <source>
        <dbReference type="PROSITE" id="PS50041"/>
    </source>
</evidence>
<gene>
    <name evidence="11" type="ORF">PMAYCL1PPCAC_17790</name>
</gene>
<dbReference type="Pfam" id="PF00059">
    <property type="entry name" value="Lectin_C"/>
    <property type="match status" value="1"/>
</dbReference>
<evidence type="ECO:0000256" key="2">
    <source>
        <dbReference type="ARBA" id="ARBA00022525"/>
    </source>
</evidence>
<dbReference type="InterPro" id="IPR001304">
    <property type="entry name" value="C-type_lectin-like"/>
</dbReference>
<feature type="disulfide bond" evidence="4">
    <location>
        <begin position="889"/>
        <end position="898"/>
    </location>
</feature>
<dbReference type="Proteomes" id="UP001328107">
    <property type="component" value="Unassembled WGS sequence"/>
</dbReference>
<keyword evidence="2" id="KW-0964">Secreted</keyword>
<dbReference type="InterPro" id="IPR002035">
    <property type="entry name" value="VWF_A"/>
</dbReference>
<feature type="domain" description="EGF-like" evidence="7">
    <location>
        <begin position="1509"/>
        <end position="1542"/>
    </location>
</feature>
<comment type="caution">
    <text evidence="11">The sequence shown here is derived from an EMBL/GenBank/DDBJ whole genome shotgun (WGS) entry which is preliminary data.</text>
</comment>
<keyword evidence="4" id="KW-1015">Disulfide bond</keyword>
<dbReference type="Gene3D" id="3.10.100.10">
    <property type="entry name" value="Mannose-Binding Protein A, subunit A"/>
    <property type="match status" value="1"/>
</dbReference>
<dbReference type="EMBL" id="BTRK01000004">
    <property type="protein sequence ID" value="GMR47595.1"/>
    <property type="molecule type" value="Genomic_DNA"/>
</dbReference>
<evidence type="ECO:0000259" key="10">
    <source>
        <dbReference type="PROSITE" id="PS50287"/>
    </source>
</evidence>
<evidence type="ECO:0000259" key="7">
    <source>
        <dbReference type="PROSITE" id="PS50026"/>
    </source>
</evidence>
<feature type="disulfide bond" evidence="4">
    <location>
        <begin position="1532"/>
        <end position="1541"/>
    </location>
</feature>
<dbReference type="InterPro" id="IPR016187">
    <property type="entry name" value="CTDL_fold"/>
</dbReference>
<dbReference type="PROSITE" id="PS50026">
    <property type="entry name" value="EGF_3"/>
    <property type="match status" value="3"/>
</dbReference>
<feature type="domain" description="EGF-like" evidence="7">
    <location>
        <begin position="379"/>
        <end position="411"/>
    </location>
</feature>
<feature type="domain" description="C-type lectin" evidence="8">
    <location>
        <begin position="1204"/>
        <end position="1324"/>
    </location>
</feature>
<dbReference type="PROSITE" id="PS00022">
    <property type="entry name" value="EGF_1"/>
    <property type="match status" value="3"/>
</dbReference>
<dbReference type="GO" id="GO:0016020">
    <property type="term" value="C:membrane"/>
    <property type="evidence" value="ECO:0007669"/>
    <property type="project" value="InterPro"/>
</dbReference>
<dbReference type="SUPFAM" id="SSF56436">
    <property type="entry name" value="C-type lectin-like"/>
    <property type="match status" value="1"/>
</dbReference>